<dbReference type="InterPro" id="IPR050280">
    <property type="entry name" value="OMP_Chaperone_SurA"/>
</dbReference>
<dbReference type="AlphaFoldDB" id="A0AA43Q8C7"/>
<evidence type="ECO:0000256" key="7">
    <source>
        <dbReference type="HAMAP-Rule" id="MF_01183"/>
    </source>
</evidence>
<dbReference type="InterPro" id="IPR027304">
    <property type="entry name" value="Trigger_fact/SurA_dom_sf"/>
</dbReference>
<dbReference type="GO" id="GO:0042277">
    <property type="term" value="F:peptide binding"/>
    <property type="evidence" value="ECO:0007669"/>
    <property type="project" value="InterPro"/>
</dbReference>
<evidence type="ECO:0000259" key="8">
    <source>
        <dbReference type="PROSITE" id="PS50198"/>
    </source>
</evidence>
<name>A0AA43Q8C7_9GAMM</name>
<organism evidence="9 10">
    <name type="scientific">Candidatus Methylobacter titanis</name>
    <dbReference type="NCBI Taxonomy" id="3053457"/>
    <lineage>
        <taxon>Bacteria</taxon>
        <taxon>Pseudomonadati</taxon>
        <taxon>Pseudomonadota</taxon>
        <taxon>Gammaproteobacteria</taxon>
        <taxon>Methylococcales</taxon>
        <taxon>Methylococcaceae</taxon>
        <taxon>Methylobacter</taxon>
    </lineage>
</organism>
<keyword evidence="6 7" id="KW-0413">Isomerase</keyword>
<keyword evidence="1 7" id="KW-0732">Signal</keyword>
<comment type="subcellular location">
    <subcellularLocation>
        <location evidence="7">Periplasm</location>
    </subcellularLocation>
    <text evidence="7">Is capable of associating with the outer membrane.</text>
</comment>
<dbReference type="GO" id="GO:0006457">
    <property type="term" value="P:protein folding"/>
    <property type="evidence" value="ECO:0007669"/>
    <property type="project" value="UniProtKB-UniRule"/>
</dbReference>
<dbReference type="Proteomes" id="UP001160519">
    <property type="component" value="Unassembled WGS sequence"/>
</dbReference>
<dbReference type="PROSITE" id="PS50198">
    <property type="entry name" value="PPIC_PPIASE_2"/>
    <property type="match status" value="2"/>
</dbReference>
<evidence type="ECO:0000313" key="9">
    <source>
        <dbReference type="EMBL" id="MDI1231178.1"/>
    </source>
</evidence>
<accession>A0AA43Q8C7</accession>
<dbReference type="EC" id="5.2.1.8" evidence="7"/>
<keyword evidence="4 7" id="KW-0697">Rotamase</keyword>
<evidence type="ECO:0000256" key="6">
    <source>
        <dbReference type="ARBA" id="ARBA00023235"/>
    </source>
</evidence>
<dbReference type="SUPFAM" id="SSF109998">
    <property type="entry name" value="Triger factor/SurA peptide-binding domain-like"/>
    <property type="match status" value="1"/>
</dbReference>
<proteinExistence type="inferred from homology"/>
<evidence type="ECO:0000256" key="1">
    <source>
        <dbReference type="ARBA" id="ARBA00022729"/>
    </source>
</evidence>
<evidence type="ECO:0000256" key="4">
    <source>
        <dbReference type="ARBA" id="ARBA00023110"/>
    </source>
</evidence>
<dbReference type="PANTHER" id="PTHR47637">
    <property type="entry name" value="CHAPERONE SURA"/>
    <property type="match status" value="1"/>
</dbReference>
<dbReference type="PANTHER" id="PTHR47637:SF1">
    <property type="entry name" value="CHAPERONE SURA"/>
    <property type="match status" value="1"/>
</dbReference>
<dbReference type="SUPFAM" id="SSF54534">
    <property type="entry name" value="FKBP-like"/>
    <property type="match status" value="2"/>
</dbReference>
<dbReference type="InterPro" id="IPR000297">
    <property type="entry name" value="PPIase_PpiC"/>
</dbReference>
<gene>
    <name evidence="7" type="primary">surA</name>
    <name evidence="9" type="ORF">PSU93_08525</name>
</gene>
<dbReference type="InterPro" id="IPR046357">
    <property type="entry name" value="PPIase_dom_sf"/>
</dbReference>
<keyword evidence="10" id="KW-1185">Reference proteome</keyword>
<dbReference type="GO" id="GO:0030288">
    <property type="term" value="C:outer membrane-bounded periplasmic space"/>
    <property type="evidence" value="ECO:0007669"/>
    <property type="project" value="InterPro"/>
</dbReference>
<feature type="domain" description="PpiC" evidence="8">
    <location>
        <begin position="287"/>
        <end position="386"/>
    </location>
</feature>
<reference evidence="9" key="1">
    <citation type="submission" date="2023-01" db="EMBL/GenBank/DDBJ databases">
        <title>Biogeochemical cycle of methane in antarctic sediments.</title>
        <authorList>
            <person name="Roldan D.M."/>
            <person name="Menes R.J."/>
        </authorList>
    </citation>
    <scope>NUCLEOTIDE SEQUENCE [LARGE SCALE GENOMIC DNA]</scope>
    <source>
        <strain evidence="9">K-2018 MAG008</strain>
    </source>
</reference>
<evidence type="ECO:0000313" key="10">
    <source>
        <dbReference type="Proteomes" id="UP001160519"/>
    </source>
</evidence>
<dbReference type="GO" id="GO:0043165">
    <property type="term" value="P:Gram-negative-bacterium-type cell outer membrane assembly"/>
    <property type="evidence" value="ECO:0007669"/>
    <property type="project" value="InterPro"/>
</dbReference>
<evidence type="ECO:0000256" key="2">
    <source>
        <dbReference type="ARBA" id="ARBA00022737"/>
    </source>
</evidence>
<comment type="function">
    <text evidence="7">Chaperone involved in the correct folding and assembly of outer membrane proteins. Recognizes specific patterns of aromatic residues and the orientation of their side chains, which are found more frequently in integral outer membrane proteins. May act in both early periplasmic and late outer membrane-associated steps of protein maturation.</text>
</comment>
<dbReference type="InterPro" id="IPR023034">
    <property type="entry name" value="PPIase_SurA"/>
</dbReference>
<dbReference type="InterPro" id="IPR015391">
    <property type="entry name" value="SurA_N"/>
</dbReference>
<dbReference type="HAMAP" id="MF_01183">
    <property type="entry name" value="Chaperone_SurA"/>
    <property type="match status" value="1"/>
</dbReference>
<dbReference type="Gene3D" id="1.10.4030.10">
    <property type="entry name" value="Porin chaperone SurA, peptide-binding domain"/>
    <property type="match status" value="1"/>
</dbReference>
<evidence type="ECO:0000256" key="3">
    <source>
        <dbReference type="ARBA" id="ARBA00022764"/>
    </source>
</evidence>
<keyword evidence="2 7" id="KW-0677">Repeat</keyword>
<dbReference type="Gene3D" id="3.10.50.40">
    <property type="match status" value="2"/>
</dbReference>
<keyword evidence="3 7" id="KW-0574">Periplasm</keyword>
<comment type="caution">
    <text evidence="9">The sequence shown here is derived from an EMBL/GenBank/DDBJ whole genome shotgun (WGS) entry which is preliminary data.</text>
</comment>
<feature type="domain" description="PpiC" evidence="8">
    <location>
        <begin position="177"/>
        <end position="278"/>
    </location>
</feature>
<comment type="domain">
    <text evidence="7">The PPIase activity resides only in the second parvulin domain. The N-terminal region and the C-terminal tail are necessary and sufficient for the chaperone activity of SurA. The PPIase activity is dispensable for SurA to function as a chaperone. The N-terminal region and the C-terminal tail are also required for porin recognition.</text>
</comment>
<dbReference type="GO" id="GO:0003755">
    <property type="term" value="F:peptidyl-prolyl cis-trans isomerase activity"/>
    <property type="evidence" value="ECO:0007669"/>
    <property type="project" value="UniProtKB-UniRule"/>
</dbReference>
<dbReference type="Pfam" id="PF13616">
    <property type="entry name" value="Rotamase_3"/>
    <property type="match status" value="1"/>
</dbReference>
<dbReference type="Pfam" id="PF00639">
    <property type="entry name" value="Rotamase"/>
    <property type="match status" value="1"/>
</dbReference>
<dbReference type="Pfam" id="PF09312">
    <property type="entry name" value="SurA_N"/>
    <property type="match status" value="1"/>
</dbReference>
<evidence type="ECO:0000256" key="5">
    <source>
        <dbReference type="ARBA" id="ARBA00023186"/>
    </source>
</evidence>
<keyword evidence="5 7" id="KW-0143">Chaperone</keyword>
<protein>
    <recommendedName>
        <fullName evidence="7">Chaperone SurA</fullName>
    </recommendedName>
    <alternativeName>
        <fullName evidence="7">Peptidyl-prolyl cis-trans isomerase SurA</fullName>
        <shortName evidence="7">PPIase SurA</shortName>
        <ecNumber evidence="7">5.2.1.8</ecNumber>
    </alternativeName>
    <alternativeName>
        <fullName evidence="7">Rotamase SurA</fullName>
    </alternativeName>
</protein>
<dbReference type="EMBL" id="JAQSDF010000023">
    <property type="protein sequence ID" value="MDI1231178.1"/>
    <property type="molecule type" value="Genomic_DNA"/>
</dbReference>
<dbReference type="GO" id="GO:0050821">
    <property type="term" value="P:protein stabilization"/>
    <property type="evidence" value="ECO:0007669"/>
    <property type="project" value="InterPro"/>
</dbReference>
<dbReference type="GO" id="GO:0051082">
    <property type="term" value="F:unfolded protein binding"/>
    <property type="evidence" value="ECO:0007669"/>
    <property type="project" value="UniProtKB-UniRule"/>
</dbReference>
<comment type="catalytic activity">
    <reaction evidence="7">
        <text>[protein]-peptidylproline (omega=180) = [protein]-peptidylproline (omega=0)</text>
        <dbReference type="Rhea" id="RHEA:16237"/>
        <dbReference type="Rhea" id="RHEA-COMP:10747"/>
        <dbReference type="Rhea" id="RHEA-COMP:10748"/>
        <dbReference type="ChEBI" id="CHEBI:83833"/>
        <dbReference type="ChEBI" id="CHEBI:83834"/>
        <dbReference type="EC" id="5.2.1.8"/>
    </reaction>
</comment>
<sequence length="434" mass="49246">MIKLENMKRTIVAVLLCNLLFGNFLVHAEVLDTIIAVVEDDVILERELQKEVTVIEQRIQQSKAAIPPAYILRKQVLEKMIVDKLQRQLAEKAGITVSEEMLNSSTADIARRNNMDVEQFRAELEGQGISYQSFLDNMRNEIVINQLRGREIGGRIKVTDREVEHYLETQDKIGEESTQYHLGHILIAVKEGASSTEVQRAMSKADDLVNKLRAGQDFSQTAISDSEDANALKGGDLGWRTMSEIPTLFVNEIREMKQGDVSDPIRSPSGFHIIKMLQLKGMDNHMIIKTKVRHILIKTNELIDDAEAKKRLLALKVRIADGDDFAALARAHSDDKGSALKGGSLDWVGPGDLVKPFEEAMVNLGINEVSEPVQTQFGWHIIQVLGRENKDDSNEFKKNLVREAIRKRKIEEETELWVRRLRDEAFVEIYQDRL</sequence>